<dbReference type="PANTHER" id="PTHR22617">
    <property type="entry name" value="CHEMOTAXIS SENSOR HISTIDINE KINASE-RELATED"/>
    <property type="match status" value="1"/>
</dbReference>
<reference evidence="2" key="2">
    <citation type="submission" date="2021-04" db="EMBL/GenBank/DDBJ databases">
        <authorList>
            <person name="Gilroy R."/>
        </authorList>
    </citation>
    <scope>NUCLEOTIDE SEQUENCE</scope>
    <source>
        <strain evidence="2">B5-657</strain>
    </source>
</reference>
<dbReference type="Pfam" id="PF01584">
    <property type="entry name" value="CheW"/>
    <property type="match status" value="1"/>
</dbReference>
<evidence type="ECO:0000259" key="1">
    <source>
        <dbReference type="PROSITE" id="PS50851"/>
    </source>
</evidence>
<proteinExistence type="predicted"/>
<dbReference type="EMBL" id="JAHLFQ010000010">
    <property type="protein sequence ID" value="MBU3803219.1"/>
    <property type="molecule type" value="Genomic_DNA"/>
</dbReference>
<evidence type="ECO:0000313" key="2">
    <source>
        <dbReference type="EMBL" id="MBU3803219.1"/>
    </source>
</evidence>
<reference evidence="2" key="1">
    <citation type="journal article" date="2021" name="PeerJ">
        <title>Extensive microbial diversity within the chicken gut microbiome revealed by metagenomics and culture.</title>
        <authorList>
            <person name="Gilroy R."/>
            <person name="Ravi A."/>
            <person name="Getino M."/>
            <person name="Pursley I."/>
            <person name="Horton D.L."/>
            <person name="Alikhan N.F."/>
            <person name="Baker D."/>
            <person name="Gharbi K."/>
            <person name="Hall N."/>
            <person name="Watson M."/>
            <person name="Adriaenssens E.M."/>
            <person name="Foster-Nyarko E."/>
            <person name="Jarju S."/>
            <person name="Secka A."/>
            <person name="Antonio M."/>
            <person name="Oren A."/>
            <person name="Chaudhuri R.R."/>
            <person name="La Ragione R."/>
            <person name="Hildebrand F."/>
            <person name="Pallen M.J."/>
        </authorList>
    </citation>
    <scope>NUCLEOTIDE SEQUENCE</scope>
    <source>
        <strain evidence="2">B5-657</strain>
    </source>
</reference>
<comment type="caution">
    <text evidence="2">The sequence shown here is derived from an EMBL/GenBank/DDBJ whole genome shotgun (WGS) entry which is preliminary data.</text>
</comment>
<name>A0A9E2KAA5_9FIRM</name>
<dbReference type="PROSITE" id="PS50851">
    <property type="entry name" value="CHEW"/>
    <property type="match status" value="1"/>
</dbReference>
<dbReference type="InterPro" id="IPR036061">
    <property type="entry name" value="CheW-like_dom_sf"/>
</dbReference>
<dbReference type="SMART" id="SM00260">
    <property type="entry name" value="CheW"/>
    <property type="match status" value="1"/>
</dbReference>
<dbReference type="Gene3D" id="2.30.30.40">
    <property type="entry name" value="SH3 Domains"/>
    <property type="match status" value="1"/>
</dbReference>
<protein>
    <submittedName>
        <fullName evidence="2">Chemotaxis protein CheW</fullName>
    </submittedName>
</protein>
<dbReference type="SUPFAM" id="SSF50341">
    <property type="entry name" value="CheW-like"/>
    <property type="match status" value="1"/>
</dbReference>
<dbReference type="Proteomes" id="UP000824229">
    <property type="component" value="Unassembled WGS sequence"/>
</dbReference>
<dbReference type="InterPro" id="IPR002545">
    <property type="entry name" value="CheW-lke_dom"/>
</dbReference>
<dbReference type="InterPro" id="IPR039315">
    <property type="entry name" value="CheW"/>
</dbReference>
<dbReference type="GO" id="GO:0005829">
    <property type="term" value="C:cytosol"/>
    <property type="evidence" value="ECO:0007669"/>
    <property type="project" value="TreeGrafter"/>
</dbReference>
<dbReference type="PANTHER" id="PTHR22617:SF23">
    <property type="entry name" value="CHEMOTAXIS PROTEIN CHEW"/>
    <property type="match status" value="1"/>
</dbReference>
<feature type="domain" description="CheW-like" evidence="1">
    <location>
        <begin position="3"/>
        <end position="143"/>
    </location>
</feature>
<accession>A0A9E2KAA5</accession>
<organism evidence="2 3">
    <name type="scientific">Candidatus Cellulosilyticum pullistercoris</name>
    <dbReference type="NCBI Taxonomy" id="2838521"/>
    <lineage>
        <taxon>Bacteria</taxon>
        <taxon>Bacillati</taxon>
        <taxon>Bacillota</taxon>
        <taxon>Clostridia</taxon>
        <taxon>Lachnospirales</taxon>
        <taxon>Cellulosilyticaceae</taxon>
        <taxon>Cellulosilyticum</taxon>
    </lineage>
</organism>
<dbReference type="Gene3D" id="2.40.50.180">
    <property type="entry name" value="CheA-289, Domain 4"/>
    <property type="match status" value="1"/>
</dbReference>
<dbReference type="GO" id="GO:0006935">
    <property type="term" value="P:chemotaxis"/>
    <property type="evidence" value="ECO:0007669"/>
    <property type="project" value="InterPro"/>
</dbReference>
<evidence type="ECO:0000313" key="3">
    <source>
        <dbReference type="Proteomes" id="UP000824229"/>
    </source>
</evidence>
<gene>
    <name evidence="2" type="ORF">H9872_00475</name>
</gene>
<dbReference type="AlphaFoldDB" id="A0A9E2KAA5"/>
<dbReference type="GO" id="GO:0007165">
    <property type="term" value="P:signal transduction"/>
    <property type="evidence" value="ECO:0007669"/>
    <property type="project" value="InterPro"/>
</dbReference>
<sequence>MNSDKIVVFKLQEHEFGMDIGKVIEILNYEPVRPVPQVPSYIEGIINVRGTIYPIINLCRRLNMKEYEEKDQSKFILLQIGQSRVGFLVDSVAEILDIEKTYTEEVPSMLDGTHVSCIEKIINLGERMIIVLDVNILISDEEKLFVQGVSDEENCSSDTK</sequence>